<accession>A0A7W2HI89</accession>
<feature type="chain" id="PRO_5038908563" description="Secreted protein" evidence="2">
    <location>
        <begin position="27"/>
        <end position="325"/>
    </location>
</feature>
<organism evidence="3 4">
    <name type="scientific">Streptomyces himalayensis subsp. aureolus</name>
    <dbReference type="NCBI Taxonomy" id="2758039"/>
    <lineage>
        <taxon>Bacteria</taxon>
        <taxon>Bacillati</taxon>
        <taxon>Actinomycetota</taxon>
        <taxon>Actinomycetes</taxon>
        <taxon>Kitasatosporales</taxon>
        <taxon>Streptomycetaceae</taxon>
        <taxon>Streptomyces</taxon>
        <taxon>Streptomyces himalayensis</taxon>
    </lineage>
</organism>
<gene>
    <name evidence="3" type="ORF">H1V43_26125</name>
</gene>
<dbReference type="Proteomes" id="UP000586976">
    <property type="component" value="Unassembled WGS sequence"/>
</dbReference>
<protein>
    <recommendedName>
        <fullName evidence="5">Secreted protein</fullName>
    </recommendedName>
</protein>
<dbReference type="AlphaFoldDB" id="A0A7W2HI89"/>
<comment type="caution">
    <text evidence="3">The sequence shown here is derived from an EMBL/GenBank/DDBJ whole genome shotgun (WGS) entry which is preliminary data.</text>
</comment>
<dbReference type="EMBL" id="JACEQY010000033">
    <property type="protein sequence ID" value="MBA4864766.1"/>
    <property type="molecule type" value="Genomic_DNA"/>
</dbReference>
<evidence type="ECO:0008006" key="5">
    <source>
        <dbReference type="Google" id="ProtNLM"/>
    </source>
</evidence>
<feature type="signal peptide" evidence="2">
    <location>
        <begin position="1"/>
        <end position="26"/>
    </location>
</feature>
<keyword evidence="2" id="KW-0732">Signal</keyword>
<name>A0A7W2HI89_9ACTN</name>
<keyword evidence="4" id="KW-1185">Reference proteome</keyword>
<evidence type="ECO:0000313" key="3">
    <source>
        <dbReference type="EMBL" id="MBA4864766.1"/>
    </source>
</evidence>
<feature type="region of interest" description="Disordered" evidence="1">
    <location>
        <begin position="113"/>
        <end position="141"/>
    </location>
</feature>
<dbReference type="RefSeq" id="WP_181866369.1">
    <property type="nucleotide sequence ID" value="NZ_JACEQY010000033.1"/>
</dbReference>
<evidence type="ECO:0000256" key="2">
    <source>
        <dbReference type="SAM" id="SignalP"/>
    </source>
</evidence>
<sequence length="325" mass="35177">MGKRTFMSLGGAAVVTCAAVVGYASASAESGDTDRRIPHVSSPRKINAPLNEYLPTAQEDSVILQARSTLTAQCVQRYGLPEPAPLIDPLTGMVRETAPLYLSEKTAAKYGYRNSGQNDLGAVPDPEPDSADQPSEAQKKAMDAVMNGWGNTPKDGALRSYNERSVSKTGCIGESDRKIMAGTTRPRINGGVPVTTSTQVLNLVLSLRSQAYQAMERDSRYQSMVRTWASCMKEHGYSYKAPEDARTGAQNMAPDKAGKASEKEIQLARRDATCQRDAKYLDVVGYLTEASQQAVMDEYREVLADVRENIDQRVAAAKKINAGAA</sequence>
<reference evidence="3 4" key="1">
    <citation type="submission" date="2020-07" db="EMBL/GenBank/DDBJ databases">
        <title>Streptomyces isolated from Indian soil.</title>
        <authorList>
            <person name="Mandal S."/>
            <person name="Maiti P.K."/>
        </authorList>
    </citation>
    <scope>NUCLEOTIDE SEQUENCE [LARGE SCALE GENOMIC DNA]</scope>
    <source>
        <strain evidence="3 4">PSKA54</strain>
    </source>
</reference>
<evidence type="ECO:0000256" key="1">
    <source>
        <dbReference type="SAM" id="MobiDB-lite"/>
    </source>
</evidence>
<proteinExistence type="predicted"/>
<evidence type="ECO:0000313" key="4">
    <source>
        <dbReference type="Proteomes" id="UP000586976"/>
    </source>
</evidence>